<proteinExistence type="predicted"/>
<dbReference type="RefSeq" id="WP_222158041.1">
    <property type="nucleotide sequence ID" value="NZ_CP081864.1"/>
</dbReference>
<name>A0ABX9AN64_9ENTR</name>
<organism evidence="1 2">
    <name type="scientific">Symbiopectobacterium purcellii</name>
    <dbReference type="NCBI Taxonomy" id="2871826"/>
    <lineage>
        <taxon>Bacteria</taxon>
        <taxon>Pseudomonadati</taxon>
        <taxon>Pseudomonadota</taxon>
        <taxon>Gammaproteobacteria</taxon>
        <taxon>Enterobacterales</taxon>
        <taxon>Enterobacteriaceae</taxon>
    </lineage>
</organism>
<evidence type="ECO:0000313" key="2">
    <source>
        <dbReference type="Proteomes" id="UP000825886"/>
    </source>
</evidence>
<evidence type="ECO:0000313" key="1">
    <source>
        <dbReference type="EMBL" id="QZN94929.1"/>
    </source>
</evidence>
<sequence>MAAIVIISFFLKQKTVKPEETKARRENNKNDNRNRGMYMTLPSIRRVIKVRGVGIAPERVQVRRYPPDLLMLLPFERF</sequence>
<dbReference type="EMBL" id="CP081864">
    <property type="protein sequence ID" value="QZN94929.1"/>
    <property type="molecule type" value="Genomic_DNA"/>
</dbReference>
<dbReference type="Proteomes" id="UP000825886">
    <property type="component" value="Chromosome"/>
</dbReference>
<reference evidence="1 2" key="1">
    <citation type="submission" date="2021-08" db="EMBL/GenBank/DDBJ databases">
        <title>Culture and genomic analysis of Symbiopectobacterium purcellii sp. nov. gen. nov., isolated from the leafhopper Empoasca decipiens.</title>
        <authorList>
            <person name="Nadal-Jimenez P."/>
            <person name="Siozios S."/>
            <person name="Halliday N."/>
            <person name="Camara M."/>
            <person name="Hurst G.D.D."/>
        </authorList>
    </citation>
    <scope>NUCLEOTIDE SEQUENCE [LARGE SCALE GENOMIC DNA]</scope>
    <source>
        <strain evidence="1 2">SyEd1</strain>
    </source>
</reference>
<protein>
    <submittedName>
        <fullName evidence="1">Uncharacterized protein</fullName>
    </submittedName>
</protein>
<accession>A0ABX9AN64</accession>
<gene>
    <name evidence="1" type="ORF">K6K13_17065</name>
</gene>
<keyword evidence="2" id="KW-1185">Reference proteome</keyword>